<evidence type="ECO:0000256" key="9">
    <source>
        <dbReference type="ARBA" id="ARBA00022843"/>
    </source>
</evidence>
<dbReference type="OrthoDB" id="1405469at2759"/>
<dbReference type="AlphaFoldDB" id="A0A8B8EXH2"/>
<dbReference type="Gene3D" id="3.30.200.20">
    <property type="entry name" value="Phosphorylase Kinase, domain 1"/>
    <property type="match status" value="1"/>
</dbReference>
<gene>
    <name evidence="24" type="primary">LOC111137533</name>
</gene>
<dbReference type="InterPro" id="IPR054521">
    <property type="entry name" value="HRI2_3H"/>
</dbReference>
<keyword evidence="20" id="KW-0175">Coiled coil</keyword>
<keyword evidence="11" id="KW-0652">Protein synthesis inhibitor</keyword>
<keyword evidence="7" id="KW-0418">Kinase</keyword>
<comment type="catalytic activity">
    <reaction evidence="17">
        <text>L-threonyl-[protein] + ATP = O-phospho-L-threonyl-[protein] + ADP + H(+)</text>
        <dbReference type="Rhea" id="RHEA:46608"/>
        <dbReference type="Rhea" id="RHEA-COMP:11060"/>
        <dbReference type="Rhea" id="RHEA-COMP:11605"/>
        <dbReference type="ChEBI" id="CHEBI:15378"/>
        <dbReference type="ChEBI" id="CHEBI:30013"/>
        <dbReference type="ChEBI" id="CHEBI:30616"/>
        <dbReference type="ChEBI" id="CHEBI:61977"/>
        <dbReference type="ChEBI" id="CHEBI:456216"/>
        <dbReference type="EC" id="2.7.11.1"/>
    </reaction>
    <physiologicalReaction direction="left-to-right" evidence="17">
        <dbReference type="Rhea" id="RHEA:46609"/>
    </physiologicalReaction>
</comment>
<evidence type="ECO:0000256" key="8">
    <source>
        <dbReference type="ARBA" id="ARBA00022840"/>
    </source>
</evidence>
<evidence type="ECO:0000256" key="18">
    <source>
        <dbReference type="ARBA" id="ARBA00048977"/>
    </source>
</evidence>
<evidence type="ECO:0000256" key="4">
    <source>
        <dbReference type="ARBA" id="ARBA00022679"/>
    </source>
</evidence>
<evidence type="ECO:0000256" key="1">
    <source>
        <dbReference type="ARBA" id="ARBA00012513"/>
    </source>
</evidence>
<evidence type="ECO:0000313" key="23">
    <source>
        <dbReference type="Proteomes" id="UP000694844"/>
    </source>
</evidence>
<dbReference type="Pfam" id="PF22949">
    <property type="entry name" value="HRI2_3H"/>
    <property type="match status" value="1"/>
</dbReference>
<evidence type="ECO:0000256" key="14">
    <source>
        <dbReference type="ARBA" id="ARBA00042456"/>
    </source>
</evidence>
<keyword evidence="10" id="KW-1015">Disulfide bond</keyword>
<evidence type="ECO:0000259" key="22">
    <source>
        <dbReference type="PROSITE" id="PS50011"/>
    </source>
</evidence>
<evidence type="ECO:0000256" key="20">
    <source>
        <dbReference type="SAM" id="Coils"/>
    </source>
</evidence>
<dbReference type="GO" id="GO:0005524">
    <property type="term" value="F:ATP binding"/>
    <property type="evidence" value="ECO:0007669"/>
    <property type="project" value="UniProtKB-UniRule"/>
</dbReference>
<dbReference type="InterPro" id="IPR000719">
    <property type="entry name" value="Prot_kinase_dom"/>
</dbReference>
<keyword evidence="5" id="KW-0677">Repeat</keyword>
<keyword evidence="6 19" id="KW-0547">Nucleotide-binding</keyword>
<reference evidence="24" key="1">
    <citation type="submission" date="2025-08" db="UniProtKB">
        <authorList>
            <consortium name="RefSeq"/>
        </authorList>
    </citation>
    <scope>IDENTIFICATION</scope>
    <source>
        <tissue evidence="24">Whole sample</tissue>
    </source>
</reference>
<name>A0A8B8EXH2_CRAVI</name>
<comment type="subunit">
    <text evidence="16">Synthesized in an inactive form that binds to the N-terminal domain of CDC37. Has to be associated with a multiprotein complex containing Hsp90, CDC37 and PPP5C for maturation and activation by autophosphorylation. The phosphatase PPP5C modulates this activation. Homodimer; homodimerizes in presence of heme, forming a disulfide-linked inactive homodimer. Interacts with DELE1; binds both to full-length DELE1 and processed form of DELE1 (S-DELE1) in response to stress, leading to activate its protein kinase activity and trigger the integrated stress response (ISR).</text>
</comment>
<comment type="catalytic activity">
    <reaction evidence="18">
        <text>L-seryl-[protein] + ATP = O-phospho-L-seryl-[protein] + ADP + H(+)</text>
        <dbReference type="Rhea" id="RHEA:17989"/>
        <dbReference type="Rhea" id="RHEA-COMP:9863"/>
        <dbReference type="Rhea" id="RHEA-COMP:11604"/>
        <dbReference type="ChEBI" id="CHEBI:15378"/>
        <dbReference type="ChEBI" id="CHEBI:29999"/>
        <dbReference type="ChEBI" id="CHEBI:30616"/>
        <dbReference type="ChEBI" id="CHEBI:83421"/>
        <dbReference type="ChEBI" id="CHEBI:456216"/>
        <dbReference type="EC" id="2.7.11.1"/>
    </reaction>
    <physiologicalReaction direction="left-to-right" evidence="18">
        <dbReference type="Rhea" id="RHEA:17990"/>
    </physiologicalReaction>
</comment>
<accession>A0A8B8EXH2</accession>
<evidence type="ECO:0000256" key="2">
    <source>
        <dbReference type="ARBA" id="ARBA00022527"/>
    </source>
</evidence>
<keyword evidence="23" id="KW-1185">Reference proteome</keyword>
<keyword evidence="2" id="KW-0723">Serine/threonine-protein kinase</keyword>
<dbReference type="RefSeq" id="XP_022344715.1">
    <property type="nucleotide sequence ID" value="XM_022489007.1"/>
</dbReference>
<dbReference type="Proteomes" id="UP000694844">
    <property type="component" value="Chromosome 5"/>
</dbReference>
<dbReference type="Pfam" id="PF00069">
    <property type="entry name" value="Pkinase"/>
    <property type="match status" value="2"/>
</dbReference>
<evidence type="ECO:0000256" key="19">
    <source>
        <dbReference type="PROSITE-ProRule" id="PRU10141"/>
    </source>
</evidence>
<keyword evidence="9" id="KW-0832">Ubl conjugation</keyword>
<feature type="domain" description="Protein kinase" evidence="22">
    <location>
        <begin position="182"/>
        <end position="639"/>
    </location>
</feature>
<dbReference type="EC" id="2.7.11.1" evidence="1"/>
<keyword evidence="8 19" id="KW-0067">ATP-binding</keyword>
<proteinExistence type="inferred from homology"/>
<evidence type="ECO:0000256" key="7">
    <source>
        <dbReference type="ARBA" id="ARBA00022777"/>
    </source>
</evidence>
<evidence type="ECO:0000256" key="13">
    <source>
        <dbReference type="ARBA" id="ARBA00040433"/>
    </source>
</evidence>
<dbReference type="GO" id="GO:0017148">
    <property type="term" value="P:negative regulation of translation"/>
    <property type="evidence" value="ECO:0007669"/>
    <property type="project" value="UniProtKB-KW"/>
</dbReference>
<dbReference type="SUPFAM" id="SSF56112">
    <property type="entry name" value="Protein kinase-like (PK-like)"/>
    <property type="match status" value="1"/>
</dbReference>
<dbReference type="Gene3D" id="1.10.510.10">
    <property type="entry name" value="Transferase(Phosphotransferase) domain 1"/>
    <property type="match status" value="1"/>
</dbReference>
<feature type="coiled-coil region" evidence="20">
    <location>
        <begin position="646"/>
        <end position="680"/>
    </location>
</feature>
<dbReference type="InterPro" id="IPR011009">
    <property type="entry name" value="Kinase-like_dom_sf"/>
</dbReference>
<evidence type="ECO:0000256" key="10">
    <source>
        <dbReference type="ARBA" id="ARBA00023157"/>
    </source>
</evidence>
<dbReference type="FunFam" id="1.10.510.10:FF:001167">
    <property type="entry name" value="Uncharacterized protein"/>
    <property type="match status" value="1"/>
</dbReference>
<dbReference type="GeneID" id="111137533"/>
<dbReference type="GO" id="GO:0005737">
    <property type="term" value="C:cytoplasm"/>
    <property type="evidence" value="ECO:0007669"/>
    <property type="project" value="TreeGrafter"/>
</dbReference>
<keyword evidence="4" id="KW-0808">Transferase</keyword>
<evidence type="ECO:0000256" key="17">
    <source>
        <dbReference type="ARBA" id="ARBA00048659"/>
    </source>
</evidence>
<evidence type="ECO:0000313" key="24">
    <source>
        <dbReference type="RefSeq" id="XP_022344715.1"/>
    </source>
</evidence>
<feature type="region of interest" description="Disordered" evidence="21">
    <location>
        <begin position="40"/>
        <end position="65"/>
    </location>
</feature>
<evidence type="ECO:0000256" key="11">
    <source>
        <dbReference type="ARBA" id="ARBA00023193"/>
    </source>
</evidence>
<sequence length="684" mass="78252">MERSCRSLPIRPLIPTQRLFKFTSGTSSSSLRINEFDHELETSDGEISSEDSPPEKQVNGRQSSVLPSQVPSHLLMISILEHLCQMYAQDAEEGKKLFQAITEQLVKHHYVAPPTVLDEMKNIRSQYRYFMNNILKAAMLKISQTPALPSSGSTLAGYRLPHQISFVSTDEMVQTSRYSSEFTEICKIGKGGFGAVYKARHNLDGRMYAIKKIKFKHSKPEVWMRVLREVKALANLQHGNIVGYNAAWLEYGRNFADGHTTPSSAADRSFQPKGKETEDSVVFATSGTSEGVKFVVGDSVSVSTSYNRSARALHVEELDASETNSVCKACLRGEQSQGEGGAPPVGLVKKPPKHSCAKKFFENEFTGTYSSLQQATETTGTVDKGRVWEVLDRNGVFWNRQLQVKRSISYDHMPIHSENIDEAQIYEIDVSLFIQMELCSLTLKDWLQQRNQKCKDYKDLNFYSVYNMKIFKQILKGVEFIHSNGLIHRDLKPRNIFLHEPELRVKIGDFGLAKDDLVKESDNVLQTPSPVDLYDEFVWEKHTSGVGTSTYAAPEQLEGTMYNYKSDVYSLGVILFEMFHPFQTEMEKFHHMDLLRKDIELDKEFSQEWPLHAHFIRRMTSTHPQERPTVREILESELVLTKDQMIQNLRHTIKNKDEEIKKLKAEIEERDKQLNKIRNKFGNV</sequence>
<evidence type="ECO:0000256" key="15">
    <source>
        <dbReference type="ARBA" id="ARBA00042914"/>
    </source>
</evidence>
<dbReference type="PANTHER" id="PTHR11042">
    <property type="entry name" value="EUKARYOTIC TRANSLATION INITIATION FACTOR 2-ALPHA KINASE EIF2-ALPHA KINASE -RELATED"/>
    <property type="match status" value="1"/>
</dbReference>
<protein>
    <recommendedName>
        <fullName evidence="13">Eukaryotic translation initiation factor 2-alpha kinase 1</fullName>
        <ecNumber evidence="1">2.7.11.1</ecNumber>
    </recommendedName>
    <alternativeName>
        <fullName evidence="15">Heme-regulated eukaryotic initiation factor eIF-2-alpha kinase</fullName>
    </alternativeName>
    <alternativeName>
        <fullName evidence="14">Hemin-sensitive initiation factor 2-alpha kinase</fullName>
    </alternativeName>
</protein>
<dbReference type="GO" id="GO:0005634">
    <property type="term" value="C:nucleus"/>
    <property type="evidence" value="ECO:0007669"/>
    <property type="project" value="TreeGrafter"/>
</dbReference>
<dbReference type="PROSITE" id="PS50011">
    <property type="entry name" value="PROTEIN_KINASE_DOM"/>
    <property type="match status" value="1"/>
</dbReference>
<feature type="binding site" evidence="19">
    <location>
        <position position="212"/>
    </location>
    <ligand>
        <name>ATP</name>
        <dbReference type="ChEBI" id="CHEBI:30616"/>
    </ligand>
</feature>
<dbReference type="GO" id="GO:0004694">
    <property type="term" value="F:eukaryotic translation initiation factor 2alpha kinase activity"/>
    <property type="evidence" value="ECO:0007669"/>
    <property type="project" value="TreeGrafter"/>
</dbReference>
<evidence type="ECO:0000256" key="3">
    <source>
        <dbReference type="ARBA" id="ARBA00022553"/>
    </source>
</evidence>
<organism evidence="23 24">
    <name type="scientific">Crassostrea virginica</name>
    <name type="common">Eastern oyster</name>
    <dbReference type="NCBI Taxonomy" id="6565"/>
    <lineage>
        <taxon>Eukaryota</taxon>
        <taxon>Metazoa</taxon>
        <taxon>Spiralia</taxon>
        <taxon>Lophotrochozoa</taxon>
        <taxon>Mollusca</taxon>
        <taxon>Bivalvia</taxon>
        <taxon>Autobranchia</taxon>
        <taxon>Pteriomorphia</taxon>
        <taxon>Ostreida</taxon>
        <taxon>Ostreoidea</taxon>
        <taxon>Ostreidae</taxon>
        <taxon>Crassostrea</taxon>
    </lineage>
</organism>
<dbReference type="SMART" id="SM00220">
    <property type="entry name" value="S_TKc"/>
    <property type="match status" value="1"/>
</dbReference>
<dbReference type="InterPro" id="IPR017441">
    <property type="entry name" value="Protein_kinase_ATP_BS"/>
</dbReference>
<dbReference type="InterPro" id="IPR008271">
    <property type="entry name" value="Ser/Thr_kinase_AS"/>
</dbReference>
<evidence type="ECO:0000256" key="21">
    <source>
        <dbReference type="SAM" id="MobiDB-lite"/>
    </source>
</evidence>
<evidence type="ECO:0000256" key="16">
    <source>
        <dbReference type="ARBA" id="ARBA00046654"/>
    </source>
</evidence>
<keyword evidence="3" id="KW-0597">Phosphoprotein</keyword>
<dbReference type="InterPro" id="IPR050339">
    <property type="entry name" value="CC_SR_Kinase"/>
</dbReference>
<evidence type="ECO:0000256" key="5">
    <source>
        <dbReference type="ARBA" id="ARBA00022737"/>
    </source>
</evidence>
<dbReference type="PANTHER" id="PTHR11042:SF160">
    <property type="entry name" value="EUKARYOTIC TRANSLATION INITIATION FACTOR 2-ALPHA KINASE 1"/>
    <property type="match status" value="1"/>
</dbReference>
<comment type="similarity">
    <text evidence="12">Belongs to the protein kinase superfamily. Ser/Thr protein kinase family. GCN2 subfamily.</text>
</comment>
<evidence type="ECO:0000256" key="6">
    <source>
        <dbReference type="ARBA" id="ARBA00022741"/>
    </source>
</evidence>
<dbReference type="KEGG" id="cvn:111137533"/>
<evidence type="ECO:0000256" key="12">
    <source>
        <dbReference type="ARBA" id="ARBA00037982"/>
    </source>
</evidence>
<dbReference type="PROSITE" id="PS00107">
    <property type="entry name" value="PROTEIN_KINASE_ATP"/>
    <property type="match status" value="1"/>
</dbReference>
<dbReference type="CDD" id="cd13996">
    <property type="entry name" value="STKc_EIF2AK"/>
    <property type="match status" value="1"/>
</dbReference>
<dbReference type="PROSITE" id="PS00108">
    <property type="entry name" value="PROTEIN_KINASE_ST"/>
    <property type="match status" value="1"/>
</dbReference>